<dbReference type="SUPFAM" id="SSF52540">
    <property type="entry name" value="P-loop containing nucleoside triphosphate hydrolases"/>
    <property type="match status" value="1"/>
</dbReference>
<evidence type="ECO:0000259" key="3">
    <source>
        <dbReference type="Pfam" id="PF00931"/>
    </source>
</evidence>
<evidence type="ECO:0000256" key="1">
    <source>
        <dbReference type="ARBA" id="ARBA00022614"/>
    </source>
</evidence>
<gene>
    <name evidence="4" type="ORF">CQW23_13544</name>
</gene>
<keyword evidence="1" id="KW-0433">Leucine-rich repeat</keyword>
<dbReference type="GO" id="GO:0006952">
    <property type="term" value="P:defense response"/>
    <property type="evidence" value="ECO:0007669"/>
    <property type="project" value="UniProtKB-KW"/>
</dbReference>
<dbReference type="Pfam" id="PF00931">
    <property type="entry name" value="NB-ARC"/>
    <property type="match status" value="1"/>
</dbReference>
<reference evidence="5" key="2">
    <citation type="journal article" date="2017" name="J. Anim. Genet.">
        <title>Multiple reference genome sequences of hot pepper reveal the massive evolution of plant disease resistance genes by retroduplication.</title>
        <authorList>
            <person name="Kim S."/>
            <person name="Park J."/>
            <person name="Yeom S.-I."/>
            <person name="Kim Y.-M."/>
            <person name="Seo E."/>
            <person name="Kim K.-T."/>
            <person name="Kim M.-S."/>
            <person name="Lee J.M."/>
            <person name="Cheong K."/>
            <person name="Shin H.-S."/>
            <person name="Kim S.-B."/>
            <person name="Han K."/>
            <person name="Lee J."/>
            <person name="Park M."/>
            <person name="Lee H.-A."/>
            <person name="Lee H.-Y."/>
            <person name="Lee Y."/>
            <person name="Oh S."/>
            <person name="Lee J.H."/>
            <person name="Choi E."/>
            <person name="Choi E."/>
            <person name="Lee S.E."/>
            <person name="Jeon J."/>
            <person name="Kim H."/>
            <person name="Choi G."/>
            <person name="Song H."/>
            <person name="Lee J."/>
            <person name="Lee S.-C."/>
            <person name="Kwon J.-K."/>
            <person name="Lee H.-Y."/>
            <person name="Koo N."/>
            <person name="Hong Y."/>
            <person name="Kim R.W."/>
            <person name="Kang W.-H."/>
            <person name="Huh J.H."/>
            <person name="Kang B.-C."/>
            <person name="Yang T.-J."/>
            <person name="Lee Y.-H."/>
            <person name="Bennetzen J.L."/>
            <person name="Choi D."/>
        </authorList>
    </citation>
    <scope>NUCLEOTIDE SEQUENCE [LARGE SCALE GENOMIC DNA]</scope>
    <source>
        <strain evidence="5">cv. PBC81</strain>
    </source>
</reference>
<dbReference type="InterPro" id="IPR002182">
    <property type="entry name" value="NB-ARC"/>
</dbReference>
<dbReference type="AlphaFoldDB" id="A0A2G2WGK7"/>
<name>A0A2G2WGK7_CAPBA</name>
<dbReference type="STRING" id="33114.A0A2G2WGK7"/>
<dbReference type="Proteomes" id="UP000224567">
    <property type="component" value="Unassembled WGS sequence"/>
</dbReference>
<evidence type="ECO:0000256" key="2">
    <source>
        <dbReference type="ARBA" id="ARBA00022821"/>
    </source>
</evidence>
<dbReference type="PANTHER" id="PTHR36766">
    <property type="entry name" value="PLANT BROAD-SPECTRUM MILDEW RESISTANCE PROTEIN RPW8"/>
    <property type="match status" value="1"/>
</dbReference>
<reference evidence="4 5" key="1">
    <citation type="journal article" date="2017" name="Genome Biol.">
        <title>New reference genome sequences of hot pepper reveal the massive evolution of plant disease-resistance genes by retroduplication.</title>
        <authorList>
            <person name="Kim S."/>
            <person name="Park J."/>
            <person name="Yeom S.I."/>
            <person name="Kim Y.M."/>
            <person name="Seo E."/>
            <person name="Kim K.T."/>
            <person name="Kim M.S."/>
            <person name="Lee J.M."/>
            <person name="Cheong K."/>
            <person name="Shin H.S."/>
            <person name="Kim S.B."/>
            <person name="Han K."/>
            <person name="Lee J."/>
            <person name="Park M."/>
            <person name="Lee H.A."/>
            <person name="Lee H.Y."/>
            <person name="Lee Y."/>
            <person name="Oh S."/>
            <person name="Lee J.H."/>
            <person name="Choi E."/>
            <person name="Choi E."/>
            <person name="Lee S.E."/>
            <person name="Jeon J."/>
            <person name="Kim H."/>
            <person name="Choi G."/>
            <person name="Song H."/>
            <person name="Lee J."/>
            <person name="Lee S.C."/>
            <person name="Kwon J.K."/>
            <person name="Lee H.Y."/>
            <person name="Koo N."/>
            <person name="Hong Y."/>
            <person name="Kim R.W."/>
            <person name="Kang W.H."/>
            <person name="Huh J.H."/>
            <person name="Kang B.C."/>
            <person name="Yang T.J."/>
            <person name="Lee Y.H."/>
            <person name="Bennetzen J.L."/>
            <person name="Choi D."/>
        </authorList>
    </citation>
    <scope>NUCLEOTIDE SEQUENCE [LARGE SCALE GENOMIC DNA]</scope>
    <source>
        <strain evidence="5">cv. PBC81</strain>
    </source>
</reference>
<dbReference type="Gene3D" id="1.10.8.430">
    <property type="entry name" value="Helical domain of apoptotic protease-activating factors"/>
    <property type="match status" value="1"/>
</dbReference>
<dbReference type="PRINTS" id="PR00364">
    <property type="entry name" value="DISEASERSIST"/>
</dbReference>
<sequence>MTFTGRYIYNDESVCSHFDVTGADLKSSEDIDVADKLRKQLYGKRYLIVLDDVWDTTTWDDLTRPFPEAEKGSRIILTTRQKEVAFHGKGNTDPLNLRLLRPEESWELLEKTAFGDQSCPDELLDVGKEIAENCKGLPLVADLIAGVIAGREKIKSVWLEVRNNFNSFILNGEVDVMKMGMKSLEEAMEIYLDNLISSSLVIAFNEIGRSLTCQLHDLVHDFCWTKAKEEKLFDMISSSDFMPHTVTIFYDKEHIRPNNFILLNSKMQRHSGKNLYSLMITGDEMEDRPSDACHLRDLRLLKVLITDPSFMTVKDSLLNEIGMLHHLRFLRIGTEVKSLPSSFSNL</sequence>
<protein>
    <recommendedName>
        <fullName evidence="3">NB-ARC domain-containing protein</fullName>
    </recommendedName>
</protein>
<dbReference type="OrthoDB" id="1303048at2759"/>
<dbReference type="EMBL" id="MLFT02000006">
    <property type="protein sequence ID" value="PHT44386.1"/>
    <property type="molecule type" value="Genomic_DNA"/>
</dbReference>
<evidence type="ECO:0000313" key="5">
    <source>
        <dbReference type="Proteomes" id="UP000224567"/>
    </source>
</evidence>
<organism evidence="4 5">
    <name type="scientific">Capsicum baccatum</name>
    <name type="common">Peruvian pepper</name>
    <dbReference type="NCBI Taxonomy" id="33114"/>
    <lineage>
        <taxon>Eukaryota</taxon>
        <taxon>Viridiplantae</taxon>
        <taxon>Streptophyta</taxon>
        <taxon>Embryophyta</taxon>
        <taxon>Tracheophyta</taxon>
        <taxon>Spermatophyta</taxon>
        <taxon>Magnoliopsida</taxon>
        <taxon>eudicotyledons</taxon>
        <taxon>Gunneridae</taxon>
        <taxon>Pentapetalae</taxon>
        <taxon>asterids</taxon>
        <taxon>lamiids</taxon>
        <taxon>Solanales</taxon>
        <taxon>Solanaceae</taxon>
        <taxon>Solanoideae</taxon>
        <taxon>Capsiceae</taxon>
        <taxon>Capsicum</taxon>
    </lineage>
</organism>
<evidence type="ECO:0000313" key="4">
    <source>
        <dbReference type="EMBL" id="PHT44386.1"/>
    </source>
</evidence>
<keyword evidence="2" id="KW-0611">Plant defense</keyword>
<accession>A0A2G2WGK7</accession>
<keyword evidence="5" id="KW-1185">Reference proteome</keyword>
<comment type="caution">
    <text evidence="4">The sequence shown here is derived from an EMBL/GenBank/DDBJ whole genome shotgun (WGS) entry which is preliminary data.</text>
</comment>
<dbReference type="GO" id="GO:0043531">
    <property type="term" value="F:ADP binding"/>
    <property type="evidence" value="ECO:0007669"/>
    <property type="project" value="InterPro"/>
</dbReference>
<feature type="domain" description="NB-ARC" evidence="3">
    <location>
        <begin position="14"/>
        <end position="117"/>
    </location>
</feature>
<proteinExistence type="predicted"/>
<dbReference type="PANTHER" id="PTHR36766:SF44">
    <property type="entry name" value="NBS-CODING RESISTANCE GENE ANALOG"/>
    <property type="match status" value="1"/>
</dbReference>
<dbReference type="InterPro" id="IPR027417">
    <property type="entry name" value="P-loop_NTPase"/>
</dbReference>
<dbReference type="Gene3D" id="3.40.50.300">
    <property type="entry name" value="P-loop containing nucleotide triphosphate hydrolases"/>
    <property type="match status" value="1"/>
</dbReference>
<dbReference type="InterPro" id="IPR042197">
    <property type="entry name" value="Apaf_helical"/>
</dbReference>